<name>A0AC61T3C8_9BACI</name>
<keyword evidence="2" id="KW-1185">Reference proteome</keyword>
<dbReference type="Proteomes" id="UP000317636">
    <property type="component" value="Unassembled WGS sequence"/>
</dbReference>
<accession>A0AC61T3C8</accession>
<reference evidence="1" key="1">
    <citation type="submission" date="2019-06" db="EMBL/GenBank/DDBJ databases">
        <title>Draft genome sequence of Bacillus sp. strain MHSD28.</title>
        <authorList>
            <person name="Makuwa S.C."/>
            <person name="Serepa-Dlamini M.H."/>
        </authorList>
    </citation>
    <scope>NUCLEOTIDE SEQUENCE</scope>
    <source>
        <strain evidence="1">MHSD28</strain>
    </source>
</reference>
<comment type="caution">
    <text evidence="1">The sequence shown here is derived from an EMBL/GenBank/DDBJ whole genome shotgun (WGS) entry which is preliminary data.</text>
</comment>
<organism evidence="1 2">
    <name type="scientific">Bacillus dicomae</name>
    <dbReference type="NCBI Taxonomy" id="3088378"/>
    <lineage>
        <taxon>Bacteria</taxon>
        <taxon>Bacillati</taxon>
        <taxon>Bacillota</taxon>
        <taxon>Bacilli</taxon>
        <taxon>Bacillales</taxon>
        <taxon>Bacillaceae</taxon>
        <taxon>Bacillus</taxon>
        <taxon>Bacillus cereus group</taxon>
    </lineage>
</organism>
<evidence type="ECO:0000313" key="2">
    <source>
        <dbReference type="Proteomes" id="UP000317636"/>
    </source>
</evidence>
<sequence>MFEEKKVIHTKRLFMRKPIIEDVDQFYNILKEEAVGKWLAKSRGMSKGEANDYIMQLISHWEQYDFGVWLLINRNTGKLLGHCGLRKVNETGEIEIMYLLAPEYWGNGYASEAVEASIQYAIETLNVKRIIARVKVANENSKKLLRKLGFKYTYDVDHSGRLLSYFELHTSLDKL</sequence>
<dbReference type="EMBL" id="VHIV01000003">
    <property type="protein sequence ID" value="TPV42369.1"/>
    <property type="molecule type" value="Genomic_DNA"/>
</dbReference>
<evidence type="ECO:0000313" key="1">
    <source>
        <dbReference type="EMBL" id="TPV42369.1"/>
    </source>
</evidence>
<proteinExistence type="predicted"/>
<protein>
    <submittedName>
        <fullName evidence="1">GNAT family N-acetyltransferase</fullName>
    </submittedName>
</protein>
<gene>
    <name evidence="1" type="ORF">FJ659_18110</name>
</gene>